<dbReference type="Proteomes" id="UP000259221">
    <property type="component" value="Unassembled WGS sequence"/>
</dbReference>
<reference evidence="1 2" key="1">
    <citation type="submission" date="2016-02" db="EMBL/GenBank/DDBJ databases">
        <authorList>
            <person name="Alioto T."/>
            <person name="Alioto T."/>
        </authorList>
    </citation>
    <scope>NUCLEOTIDE SEQUENCE [LARGE SCALE GENOMIC DNA]</scope>
    <source>
        <strain evidence="1 2">NR010</strain>
    </source>
</reference>
<dbReference type="EMBL" id="LRTV01000001">
    <property type="protein sequence ID" value="RFD80106.1"/>
    <property type="molecule type" value="Genomic_DNA"/>
</dbReference>
<protein>
    <submittedName>
        <fullName evidence="1">Uncharacterized protein</fullName>
    </submittedName>
</protein>
<dbReference type="AlphaFoldDB" id="A0A3E1J169"/>
<dbReference type="OrthoDB" id="3243050at2"/>
<accession>A0A3E1J169</accession>
<dbReference type="RefSeq" id="WP_116711698.1">
    <property type="nucleotide sequence ID" value="NZ_LRTV01000001.1"/>
</dbReference>
<evidence type="ECO:0000313" key="2">
    <source>
        <dbReference type="Proteomes" id="UP000259221"/>
    </source>
</evidence>
<comment type="caution">
    <text evidence="1">The sequence shown here is derived from an EMBL/GenBank/DDBJ whole genome shotgun (WGS) entry which is preliminary data.</text>
</comment>
<name>A0A3E1J169_GARVA</name>
<proteinExistence type="predicted"/>
<gene>
    <name evidence="1" type="ORF">AXE77_00880</name>
</gene>
<evidence type="ECO:0000313" key="1">
    <source>
        <dbReference type="EMBL" id="RFD80106.1"/>
    </source>
</evidence>
<organism evidence="1 2">
    <name type="scientific">Gardnerella vaginalis</name>
    <dbReference type="NCBI Taxonomy" id="2702"/>
    <lineage>
        <taxon>Bacteria</taxon>
        <taxon>Bacillati</taxon>
        <taxon>Actinomycetota</taxon>
        <taxon>Actinomycetes</taxon>
        <taxon>Bifidobacteriales</taxon>
        <taxon>Bifidobacteriaceae</taxon>
        <taxon>Gardnerella</taxon>
    </lineage>
</organism>
<sequence>MNTYYEWQWLIQNTQQCARRILSESTAPELHDWQGLAAEHFRRQMQNLARQARTLYDVRGGM</sequence>